<feature type="compositionally biased region" description="Polar residues" evidence="1">
    <location>
        <begin position="8"/>
        <end position="35"/>
    </location>
</feature>
<protein>
    <submittedName>
        <fullName evidence="2">Uncharacterized protein</fullName>
    </submittedName>
</protein>
<sequence>MAQIRPAQVQQQHQAMDSDVNGSTAIHQTPTQLSTGAVIAPRSPMPKKKGGEGRGGRGGRPGTGGHEDGRGGRGFGTVGGGGGVGDPRLTGQRPGTVAGQLGVKGGRGDRGRGSQAGGEPRPTHRQGSAQSTGDGNGGRIGVPGSRGRCPDGRRRVNGQCPTS</sequence>
<reference evidence="3" key="1">
    <citation type="submission" date="2014-03" db="EMBL/GenBank/DDBJ databases">
        <title>The Genome Sequence of Puccinia striiformis f. sp. tritici PST-78.</title>
        <authorList>
            <consortium name="The Broad Institute Genome Sequencing Platform"/>
            <person name="Cuomo C."/>
            <person name="Hulbert S."/>
            <person name="Chen X."/>
            <person name="Walker B."/>
            <person name="Young S.K."/>
            <person name="Zeng Q."/>
            <person name="Gargeya S."/>
            <person name="Fitzgerald M."/>
            <person name="Haas B."/>
            <person name="Abouelleil A."/>
            <person name="Alvarado L."/>
            <person name="Arachchi H.M."/>
            <person name="Berlin A.M."/>
            <person name="Chapman S.B."/>
            <person name="Goldberg J."/>
            <person name="Griggs A."/>
            <person name="Gujja S."/>
            <person name="Hansen M."/>
            <person name="Howarth C."/>
            <person name="Imamovic A."/>
            <person name="Larimer J."/>
            <person name="McCowan C."/>
            <person name="Montmayeur A."/>
            <person name="Murphy C."/>
            <person name="Neiman D."/>
            <person name="Pearson M."/>
            <person name="Priest M."/>
            <person name="Roberts A."/>
            <person name="Saif S."/>
            <person name="Shea T."/>
            <person name="Sisk P."/>
            <person name="Sykes S."/>
            <person name="Wortman J."/>
            <person name="Nusbaum C."/>
            <person name="Birren B."/>
        </authorList>
    </citation>
    <scope>NUCLEOTIDE SEQUENCE [LARGE SCALE GENOMIC DNA]</scope>
    <source>
        <strain evidence="3">race PST-78</strain>
    </source>
</reference>
<feature type="region of interest" description="Disordered" evidence="1">
    <location>
        <begin position="1"/>
        <end position="163"/>
    </location>
</feature>
<dbReference type="Proteomes" id="UP000054564">
    <property type="component" value="Unassembled WGS sequence"/>
</dbReference>
<evidence type="ECO:0000313" key="3">
    <source>
        <dbReference type="Proteomes" id="UP000054564"/>
    </source>
</evidence>
<evidence type="ECO:0000256" key="1">
    <source>
        <dbReference type="SAM" id="MobiDB-lite"/>
    </source>
</evidence>
<accession>A0A0L0USY4</accession>
<feature type="compositionally biased region" description="Gly residues" evidence="1">
    <location>
        <begin position="72"/>
        <end position="85"/>
    </location>
</feature>
<keyword evidence="3" id="KW-1185">Reference proteome</keyword>
<dbReference type="EMBL" id="AJIL01000294">
    <property type="protein sequence ID" value="KNE89864.1"/>
    <property type="molecule type" value="Genomic_DNA"/>
</dbReference>
<dbReference type="AlphaFoldDB" id="A0A0L0USY4"/>
<comment type="caution">
    <text evidence="2">The sequence shown here is derived from an EMBL/GenBank/DDBJ whole genome shotgun (WGS) entry which is preliminary data.</text>
</comment>
<gene>
    <name evidence="2" type="ORF">PSTG_16688</name>
</gene>
<evidence type="ECO:0000313" key="2">
    <source>
        <dbReference type="EMBL" id="KNE89864.1"/>
    </source>
</evidence>
<name>A0A0L0USY4_9BASI</name>
<proteinExistence type="predicted"/>
<organism evidence="2 3">
    <name type="scientific">Puccinia striiformis f. sp. tritici PST-78</name>
    <dbReference type="NCBI Taxonomy" id="1165861"/>
    <lineage>
        <taxon>Eukaryota</taxon>
        <taxon>Fungi</taxon>
        <taxon>Dikarya</taxon>
        <taxon>Basidiomycota</taxon>
        <taxon>Pucciniomycotina</taxon>
        <taxon>Pucciniomycetes</taxon>
        <taxon>Pucciniales</taxon>
        <taxon>Pucciniaceae</taxon>
        <taxon>Puccinia</taxon>
    </lineage>
</organism>